<keyword evidence="9" id="KW-0472">Membrane</keyword>
<organism evidence="13 14">
    <name type="scientific">Sutterella parvirubra YIT 11816</name>
    <dbReference type="NCBI Taxonomy" id="762967"/>
    <lineage>
        <taxon>Bacteria</taxon>
        <taxon>Pseudomonadati</taxon>
        <taxon>Pseudomonadota</taxon>
        <taxon>Betaproteobacteria</taxon>
        <taxon>Burkholderiales</taxon>
        <taxon>Sutterellaceae</taxon>
        <taxon>Sutterella</taxon>
    </lineage>
</organism>
<dbReference type="PANTHER" id="PTHR34501">
    <property type="entry name" value="PROTEIN YDDL-RELATED"/>
    <property type="match status" value="1"/>
</dbReference>
<dbReference type="STRING" id="762967.HMPREF9440_01354"/>
<evidence type="ECO:0000256" key="7">
    <source>
        <dbReference type="ARBA" id="ARBA00023065"/>
    </source>
</evidence>
<evidence type="ECO:0000256" key="6">
    <source>
        <dbReference type="ARBA" id="ARBA00022729"/>
    </source>
</evidence>
<dbReference type="InterPro" id="IPR050298">
    <property type="entry name" value="Gram-neg_bact_OMP"/>
</dbReference>
<evidence type="ECO:0000256" key="11">
    <source>
        <dbReference type="SAM" id="SignalP"/>
    </source>
</evidence>
<evidence type="ECO:0000256" key="1">
    <source>
        <dbReference type="ARBA" id="ARBA00004571"/>
    </source>
</evidence>
<evidence type="ECO:0000313" key="14">
    <source>
        <dbReference type="Proteomes" id="UP000004956"/>
    </source>
</evidence>
<dbReference type="Pfam" id="PF13609">
    <property type="entry name" value="Porin_4"/>
    <property type="match status" value="1"/>
</dbReference>
<keyword evidence="7" id="KW-0406">Ion transport</keyword>
<keyword evidence="10" id="KW-0998">Cell outer membrane</keyword>
<feature type="signal peptide" evidence="11">
    <location>
        <begin position="1"/>
        <end position="30"/>
    </location>
</feature>
<dbReference type="InterPro" id="IPR023614">
    <property type="entry name" value="Porin_dom_sf"/>
</dbReference>
<evidence type="ECO:0000256" key="5">
    <source>
        <dbReference type="ARBA" id="ARBA00022692"/>
    </source>
</evidence>
<evidence type="ECO:0000256" key="8">
    <source>
        <dbReference type="ARBA" id="ARBA00023114"/>
    </source>
</evidence>
<evidence type="ECO:0000256" key="10">
    <source>
        <dbReference type="ARBA" id="ARBA00023237"/>
    </source>
</evidence>
<accession>H3KF37</accession>
<dbReference type="PATRIC" id="fig|762967.3.peg.1064"/>
<dbReference type="EMBL" id="AFBQ01000188">
    <property type="protein sequence ID" value="EHY31267.1"/>
    <property type="molecule type" value="Genomic_DNA"/>
</dbReference>
<dbReference type="GO" id="GO:0009279">
    <property type="term" value="C:cell outer membrane"/>
    <property type="evidence" value="ECO:0007669"/>
    <property type="project" value="UniProtKB-SubCell"/>
</dbReference>
<evidence type="ECO:0000256" key="2">
    <source>
        <dbReference type="ARBA" id="ARBA00011233"/>
    </source>
</evidence>
<dbReference type="HOGENOM" id="CLU_038238_1_1_4"/>
<evidence type="ECO:0000256" key="4">
    <source>
        <dbReference type="ARBA" id="ARBA00022452"/>
    </source>
</evidence>
<sequence>MTLLRQTAAVRVLSAATALACAALSIPAQAADINVSGRIDTYVEAYTTSSGTQGRLSSGGATPSFLLVSGEEDMGEGLKASFNLEMGFLPENGMSTPDGSPTAGNYMFQRQANLGLRGSFGEVRFGYQYTPTFIALASTDPVGYSLGSAMGTFSAPGYAGVNGGAMDDFNARSENAISYTSPKLFGSTIVSLFVGLGETTKKNGEVSTTRGNYYGASVRFMQDALTVVGAASAAKAEHKVMPSGDVSPSTDYQLDFSVGYDFGVVKPVFTMAYKKGADDIRKGSDVLATQVGFSMPMGQGKWAASVGYLKNLTDSDGDAVAAGTRYDYSLSKRTFLYTGVAAVWNGDLANYGLTGGGGSSNFPTDKPGHSASTVFVGVNHKF</sequence>
<dbReference type="GO" id="GO:0046930">
    <property type="term" value="C:pore complex"/>
    <property type="evidence" value="ECO:0007669"/>
    <property type="project" value="UniProtKB-KW"/>
</dbReference>
<dbReference type="InterPro" id="IPR033900">
    <property type="entry name" value="Gram_neg_porin_domain"/>
</dbReference>
<comment type="subcellular location">
    <subcellularLocation>
        <location evidence="1">Cell outer membrane</location>
        <topology evidence="1">Multi-pass membrane protein</topology>
    </subcellularLocation>
</comment>
<dbReference type="Proteomes" id="UP000004956">
    <property type="component" value="Unassembled WGS sequence"/>
</dbReference>
<keyword evidence="8" id="KW-0626">Porin</keyword>
<feature type="domain" description="Porin" evidence="12">
    <location>
        <begin position="15"/>
        <end position="344"/>
    </location>
</feature>
<reference evidence="13 14" key="1">
    <citation type="submission" date="2011-11" db="EMBL/GenBank/DDBJ databases">
        <authorList>
            <person name="Weinstock G."/>
            <person name="Sodergren E."/>
            <person name="Clifton S."/>
            <person name="Fulton L."/>
            <person name="Fulton B."/>
            <person name="Courtney L."/>
            <person name="Fronick C."/>
            <person name="Harrison M."/>
            <person name="Strong C."/>
            <person name="Farmer C."/>
            <person name="Delahaunty K."/>
            <person name="Markovic C."/>
            <person name="Hall O."/>
            <person name="Minx P."/>
            <person name="Tomlinson C."/>
            <person name="Mitreva M."/>
            <person name="Hou S."/>
            <person name="Chen J."/>
            <person name="Wollam A."/>
            <person name="Pepin K.H."/>
            <person name="Johnson M."/>
            <person name="Bhonagiri V."/>
            <person name="Zhang X."/>
            <person name="Suruliraj S."/>
            <person name="Warren W."/>
            <person name="Chinwalla A."/>
            <person name="Mardis E.R."/>
            <person name="Wilson R.K."/>
        </authorList>
    </citation>
    <scope>NUCLEOTIDE SEQUENCE [LARGE SCALE GENOMIC DNA]</scope>
    <source>
        <strain evidence="13 14">YIT 11816</strain>
    </source>
</reference>
<protein>
    <submittedName>
        <fullName evidence="13">Gram-negative porin</fullName>
    </submittedName>
</protein>
<dbReference type="SUPFAM" id="SSF56935">
    <property type="entry name" value="Porins"/>
    <property type="match status" value="1"/>
</dbReference>
<dbReference type="GO" id="GO:0015288">
    <property type="term" value="F:porin activity"/>
    <property type="evidence" value="ECO:0007669"/>
    <property type="project" value="UniProtKB-KW"/>
</dbReference>
<dbReference type="RefSeq" id="WP_008542268.1">
    <property type="nucleotide sequence ID" value="NZ_JH604962.1"/>
</dbReference>
<evidence type="ECO:0000256" key="3">
    <source>
        <dbReference type="ARBA" id="ARBA00022448"/>
    </source>
</evidence>
<evidence type="ECO:0000313" key="13">
    <source>
        <dbReference type="EMBL" id="EHY31267.1"/>
    </source>
</evidence>
<dbReference type="PANTHER" id="PTHR34501:SF9">
    <property type="entry name" value="MAJOR OUTER MEMBRANE PROTEIN P.IA"/>
    <property type="match status" value="1"/>
</dbReference>
<comment type="subunit">
    <text evidence="2">Homotrimer.</text>
</comment>
<keyword evidence="3" id="KW-0813">Transport</keyword>
<dbReference type="OrthoDB" id="5289162at2"/>
<keyword evidence="5" id="KW-0812">Transmembrane</keyword>
<keyword evidence="6 11" id="KW-0732">Signal</keyword>
<dbReference type="CDD" id="cd00342">
    <property type="entry name" value="gram_neg_porins"/>
    <property type="match status" value="1"/>
</dbReference>
<comment type="caution">
    <text evidence="13">The sequence shown here is derived from an EMBL/GenBank/DDBJ whole genome shotgun (WGS) entry which is preliminary data.</text>
</comment>
<gene>
    <name evidence="13" type="ORF">HMPREF9440_01354</name>
</gene>
<feature type="chain" id="PRO_5003587973" evidence="11">
    <location>
        <begin position="31"/>
        <end position="382"/>
    </location>
</feature>
<name>H3KF37_9BURK</name>
<dbReference type="AlphaFoldDB" id="H3KF37"/>
<dbReference type="GO" id="GO:0006811">
    <property type="term" value="P:monoatomic ion transport"/>
    <property type="evidence" value="ECO:0007669"/>
    <property type="project" value="UniProtKB-KW"/>
</dbReference>
<keyword evidence="4" id="KW-1134">Transmembrane beta strand</keyword>
<dbReference type="Gene3D" id="2.40.160.10">
    <property type="entry name" value="Porin"/>
    <property type="match status" value="1"/>
</dbReference>
<proteinExistence type="predicted"/>
<keyword evidence="14" id="KW-1185">Reference proteome</keyword>
<evidence type="ECO:0000259" key="12">
    <source>
        <dbReference type="Pfam" id="PF13609"/>
    </source>
</evidence>
<evidence type="ECO:0000256" key="9">
    <source>
        <dbReference type="ARBA" id="ARBA00023136"/>
    </source>
</evidence>